<proteinExistence type="predicted"/>
<dbReference type="GO" id="GO:0046835">
    <property type="term" value="P:carbohydrate phosphorylation"/>
    <property type="evidence" value="ECO:0007669"/>
    <property type="project" value="TreeGrafter"/>
</dbReference>
<comment type="caution">
    <text evidence="4">The sequence shown here is derived from an EMBL/GenBank/DDBJ whole genome shotgun (WGS) entry which is preliminary data.</text>
</comment>
<feature type="domain" description="Stealth protein CR3 conserved region 3" evidence="3">
    <location>
        <begin position="342"/>
        <end position="391"/>
    </location>
</feature>
<name>A0AAD7E161_MYCRO</name>
<feature type="chain" id="PRO_5042179523" description="Stealth protein CR3 conserved region 3 domain-containing protein" evidence="2">
    <location>
        <begin position="29"/>
        <end position="643"/>
    </location>
</feature>
<organism evidence="4 5">
    <name type="scientific">Mycena rosella</name>
    <name type="common">Pink bonnet</name>
    <name type="synonym">Agaricus rosellus</name>
    <dbReference type="NCBI Taxonomy" id="1033263"/>
    <lineage>
        <taxon>Eukaryota</taxon>
        <taxon>Fungi</taxon>
        <taxon>Dikarya</taxon>
        <taxon>Basidiomycota</taxon>
        <taxon>Agaricomycotina</taxon>
        <taxon>Agaricomycetes</taxon>
        <taxon>Agaricomycetidae</taxon>
        <taxon>Agaricales</taxon>
        <taxon>Marasmiineae</taxon>
        <taxon>Mycenaceae</taxon>
        <taxon>Mycena</taxon>
    </lineage>
</organism>
<evidence type="ECO:0000313" key="5">
    <source>
        <dbReference type="Proteomes" id="UP001221757"/>
    </source>
</evidence>
<dbReference type="GO" id="GO:0005794">
    <property type="term" value="C:Golgi apparatus"/>
    <property type="evidence" value="ECO:0007669"/>
    <property type="project" value="TreeGrafter"/>
</dbReference>
<dbReference type="EMBL" id="JARKIE010000014">
    <property type="protein sequence ID" value="KAJ7702837.1"/>
    <property type="molecule type" value="Genomic_DNA"/>
</dbReference>
<keyword evidence="2" id="KW-0732">Signal</keyword>
<protein>
    <recommendedName>
        <fullName evidence="3">Stealth protein CR3 conserved region 3 domain-containing protein</fullName>
    </recommendedName>
</protein>
<reference evidence="4" key="1">
    <citation type="submission" date="2023-03" db="EMBL/GenBank/DDBJ databases">
        <title>Massive genome expansion in bonnet fungi (Mycena s.s.) driven by repeated elements and novel gene families across ecological guilds.</title>
        <authorList>
            <consortium name="Lawrence Berkeley National Laboratory"/>
            <person name="Harder C.B."/>
            <person name="Miyauchi S."/>
            <person name="Viragh M."/>
            <person name="Kuo A."/>
            <person name="Thoen E."/>
            <person name="Andreopoulos B."/>
            <person name="Lu D."/>
            <person name="Skrede I."/>
            <person name="Drula E."/>
            <person name="Henrissat B."/>
            <person name="Morin E."/>
            <person name="Kohler A."/>
            <person name="Barry K."/>
            <person name="LaButti K."/>
            <person name="Morin E."/>
            <person name="Salamov A."/>
            <person name="Lipzen A."/>
            <person name="Mereny Z."/>
            <person name="Hegedus B."/>
            <person name="Baldrian P."/>
            <person name="Stursova M."/>
            <person name="Weitz H."/>
            <person name="Taylor A."/>
            <person name="Grigoriev I.V."/>
            <person name="Nagy L.G."/>
            <person name="Martin F."/>
            <person name="Kauserud H."/>
        </authorList>
    </citation>
    <scope>NUCLEOTIDE SEQUENCE</scope>
    <source>
        <strain evidence="4">CBHHK067</strain>
    </source>
</reference>
<keyword evidence="1" id="KW-0808">Transferase</keyword>
<dbReference type="InterPro" id="IPR047141">
    <property type="entry name" value="Stealth"/>
</dbReference>
<feature type="signal peptide" evidence="2">
    <location>
        <begin position="1"/>
        <end position="28"/>
    </location>
</feature>
<keyword evidence="5" id="KW-1185">Reference proteome</keyword>
<evidence type="ECO:0000256" key="1">
    <source>
        <dbReference type="ARBA" id="ARBA00022679"/>
    </source>
</evidence>
<evidence type="ECO:0000259" key="3">
    <source>
        <dbReference type="Pfam" id="PF17102"/>
    </source>
</evidence>
<accession>A0AAD7E161</accession>
<evidence type="ECO:0000256" key="2">
    <source>
        <dbReference type="SAM" id="SignalP"/>
    </source>
</evidence>
<dbReference type="Proteomes" id="UP001221757">
    <property type="component" value="Unassembled WGS sequence"/>
</dbReference>
<dbReference type="PANTHER" id="PTHR24045:SF0">
    <property type="entry name" value="N-ACETYLGLUCOSAMINE-1-PHOSPHOTRANSFERASE SUBUNITS ALPHA_BETA"/>
    <property type="match status" value="1"/>
</dbReference>
<dbReference type="Pfam" id="PF17102">
    <property type="entry name" value="Stealth_CR3"/>
    <property type="match status" value="1"/>
</dbReference>
<dbReference type="AlphaFoldDB" id="A0AAD7E161"/>
<sequence length="643" mass="72318">MRRRTVLLLLALFTVVIFLFWPRQPGTSVDRYPPRPQVVKIEPPPKIIVPPKEANGTVPTGWRPFMPPASYLLPPFALEPTLSQRLPCVDQWVSLSKACEMTENGTIDAVWTWINGSEPILADTREQEVAAWTAKGVKGPRPALFLGSRQTHFRTHGEMINSMRSVLKSMPSGLVQKYMLLTADVAADDTAELRLGSVPIWLDMNQTGGLQVFHHSDVFRIPESSLPSDTDAERQGREWRDRTVPSFNSLAIESQLANIPGLSPTIFYLNDDCFLLKPVSAADFETPLYGPVFRIQFDLRVRSRPPGSSLLGIDKEGEWPGLEYTNWLLDQRFGNRKRRYLHHIAKVLPAPIMREASAVWADELAKTAETRFRGQGSQANLVFLATWYTIEKHRESLLYSFIMLRTDADADGVFSSAERRTLIAGLEREIPIALREGGSAYYIELNLMRAGLEFPKETQYQWLSSDGYPLIETVRSGSAAHCTMDVDACFAPGTVLDVFKRVAFEKPDCGDCLIAHLISRSGAAGLGAFLPPPSAPSARPSPPQTPPLAKRWQDANFSSGMGREFAVNTIQRYTYVLGSSPMQFHALRRSGDVARLPNMTSPVVFLAVNDDIRDVRAIQQTDTDMRRWYAQRWGDMRAWWERH</sequence>
<dbReference type="PANTHER" id="PTHR24045">
    <property type="match status" value="1"/>
</dbReference>
<gene>
    <name evidence="4" type="ORF">B0H17DRAFT_120351</name>
</gene>
<dbReference type="GO" id="GO:0003976">
    <property type="term" value="F:UDP-N-acetylglucosamine-lysosomal-enzyme N-acetylglucosaminephosphotransferase activity"/>
    <property type="evidence" value="ECO:0007669"/>
    <property type="project" value="TreeGrafter"/>
</dbReference>
<evidence type="ECO:0000313" key="4">
    <source>
        <dbReference type="EMBL" id="KAJ7702837.1"/>
    </source>
</evidence>
<dbReference type="InterPro" id="IPR031357">
    <property type="entry name" value="Stealth_CR3"/>
</dbReference>